<comment type="caution">
    <text evidence="2">The sequence shown here is derived from an EMBL/GenBank/DDBJ whole genome shotgun (WGS) entry which is preliminary data.</text>
</comment>
<reference evidence="2 3" key="1">
    <citation type="submission" date="2023-09" db="EMBL/GenBank/DDBJ databases">
        <authorList>
            <person name="Rey-Velasco X."/>
        </authorList>
    </citation>
    <scope>NUCLEOTIDE SEQUENCE [LARGE SCALE GENOMIC DNA]</scope>
    <source>
        <strain evidence="2 3">F158</strain>
    </source>
</reference>
<dbReference type="InterPro" id="IPR016162">
    <property type="entry name" value="Ald_DH_N"/>
</dbReference>
<evidence type="ECO:0000313" key="2">
    <source>
        <dbReference type="EMBL" id="MDT0684571.1"/>
    </source>
</evidence>
<dbReference type="EMBL" id="JAVRHL010000006">
    <property type="protein sequence ID" value="MDT0684571.1"/>
    <property type="molecule type" value="Genomic_DNA"/>
</dbReference>
<evidence type="ECO:0000313" key="3">
    <source>
        <dbReference type="Proteomes" id="UP001265259"/>
    </source>
</evidence>
<sequence>MTVHPNLIAGEWVASDELAENINPSDLDDVVGQYCRATREQTEDAIATARQALPSWAESTPQRLCEKSFRRDPLDHLGASGDGDEGLRCLHAVLVIFGHPAMPPEPGEAPFDDPVQPGDPEGLLCPFDDDEPPAVAITKILVQALTLVAGVGDHRMDFRPERREACGEAARRPAIGHAGWLDPARDEKAFGIHEDLPLAALHALMAVEAANAPLSVVFTDCASMITTVGSIRRPAFSRAAR</sequence>
<protein>
    <recommendedName>
        <fullName evidence="4">Aldehyde dehydrogenase family protein</fullName>
    </recommendedName>
</protein>
<dbReference type="InterPro" id="IPR016161">
    <property type="entry name" value="Ald_DH/histidinol_DH"/>
</dbReference>
<dbReference type="Gene3D" id="3.40.605.10">
    <property type="entry name" value="Aldehyde Dehydrogenase, Chain A, domain 1"/>
    <property type="match status" value="1"/>
</dbReference>
<organism evidence="2 3">
    <name type="scientific">Tropicimonas omnivorans</name>
    <dbReference type="NCBI Taxonomy" id="3075590"/>
    <lineage>
        <taxon>Bacteria</taxon>
        <taxon>Pseudomonadati</taxon>
        <taxon>Pseudomonadota</taxon>
        <taxon>Alphaproteobacteria</taxon>
        <taxon>Rhodobacterales</taxon>
        <taxon>Roseobacteraceae</taxon>
        <taxon>Tropicimonas</taxon>
    </lineage>
</organism>
<keyword evidence="1" id="KW-0560">Oxidoreductase</keyword>
<evidence type="ECO:0000256" key="1">
    <source>
        <dbReference type="ARBA" id="ARBA00023002"/>
    </source>
</evidence>
<gene>
    <name evidence="2" type="ORF">RM543_18060</name>
</gene>
<evidence type="ECO:0008006" key="4">
    <source>
        <dbReference type="Google" id="ProtNLM"/>
    </source>
</evidence>
<accession>A0ABU3DLI7</accession>
<name>A0ABU3DLI7_9RHOB</name>
<dbReference type="Proteomes" id="UP001265259">
    <property type="component" value="Unassembled WGS sequence"/>
</dbReference>
<dbReference type="SUPFAM" id="SSF53720">
    <property type="entry name" value="ALDH-like"/>
    <property type="match status" value="1"/>
</dbReference>
<keyword evidence="3" id="KW-1185">Reference proteome</keyword>
<proteinExistence type="predicted"/>